<feature type="binding site" evidence="7">
    <location>
        <position position="115"/>
    </location>
    <ligand>
        <name>Zn(2+)</name>
        <dbReference type="ChEBI" id="CHEBI:29105"/>
        <label>1</label>
    </ligand>
</feature>
<dbReference type="SMART" id="SM00849">
    <property type="entry name" value="Lactamase_B"/>
    <property type="match status" value="1"/>
</dbReference>
<reference evidence="9 10" key="1">
    <citation type="submission" date="2014-07" db="EMBL/GenBank/DDBJ databases">
        <title>Tepidicaulis marinum gen. nov., sp. nov., a novel marine bacterium denitrifying nitrate to nitrous oxide strictly under microaerobic conditions.</title>
        <authorList>
            <person name="Takeuchi M."/>
            <person name="Yamagishi T."/>
            <person name="Kamagata Y."/>
            <person name="Oshima K."/>
            <person name="Hattori M."/>
            <person name="Katayama T."/>
            <person name="Hanada S."/>
            <person name="Tamaki H."/>
            <person name="Marumo K."/>
            <person name="Maeda H."/>
            <person name="Nedachi M."/>
            <person name="Iwasaki W."/>
            <person name="Suwa Y."/>
            <person name="Sakata S."/>
        </authorList>
    </citation>
    <scope>NUCLEOTIDE SEQUENCE [LARGE SCALE GENOMIC DNA]</scope>
    <source>
        <strain evidence="9 10">MA2</strain>
    </source>
</reference>
<feature type="binding site" evidence="7">
    <location>
        <position position="134"/>
    </location>
    <ligand>
        <name>Zn(2+)</name>
        <dbReference type="ChEBI" id="CHEBI:29105"/>
        <label>2</label>
    </ligand>
</feature>
<dbReference type="STRING" id="1333998.M2A_0928"/>
<dbReference type="RefSeq" id="WP_045443550.1">
    <property type="nucleotide sequence ID" value="NZ_BBIO01000003.1"/>
</dbReference>
<dbReference type="Proteomes" id="UP000028702">
    <property type="component" value="Unassembled WGS sequence"/>
</dbReference>
<dbReference type="PANTHER" id="PTHR43705">
    <property type="entry name" value="HYDROXYACYLGLUTATHIONE HYDROLASE"/>
    <property type="match status" value="1"/>
</dbReference>
<evidence type="ECO:0000313" key="10">
    <source>
        <dbReference type="Proteomes" id="UP000028702"/>
    </source>
</evidence>
<evidence type="ECO:0000256" key="3">
    <source>
        <dbReference type="ARBA" id="ARBA00006759"/>
    </source>
</evidence>
<name>A0A081B8R1_9HYPH</name>
<dbReference type="Gene3D" id="3.60.15.10">
    <property type="entry name" value="Ribonuclease Z/Hydroxyacylglutathione hydrolase-like"/>
    <property type="match status" value="1"/>
</dbReference>
<dbReference type="NCBIfam" id="TIGR03413">
    <property type="entry name" value="GSH_gloB"/>
    <property type="match status" value="1"/>
</dbReference>
<feature type="binding site" evidence="7">
    <location>
        <position position="172"/>
    </location>
    <ligand>
        <name>Zn(2+)</name>
        <dbReference type="ChEBI" id="CHEBI:29105"/>
        <label>2</label>
    </ligand>
</feature>
<dbReference type="InterPro" id="IPR035680">
    <property type="entry name" value="Clx_II_MBL"/>
</dbReference>
<dbReference type="CDD" id="cd07723">
    <property type="entry name" value="hydroxyacylglutathione_hydrolase_MBL-fold"/>
    <property type="match status" value="1"/>
</dbReference>
<comment type="function">
    <text evidence="7">Thiolesterase that catalyzes the hydrolysis of S-D-lactoyl-glutathione to form glutathione and D-lactic acid.</text>
</comment>
<evidence type="ECO:0000313" key="9">
    <source>
        <dbReference type="EMBL" id="GAK44429.1"/>
    </source>
</evidence>
<feature type="binding site" evidence="7">
    <location>
        <position position="62"/>
    </location>
    <ligand>
        <name>Zn(2+)</name>
        <dbReference type="ChEBI" id="CHEBI:29105"/>
        <label>2</label>
    </ligand>
</feature>
<dbReference type="eggNOG" id="COG0491">
    <property type="taxonomic scope" value="Bacteria"/>
</dbReference>
<evidence type="ECO:0000256" key="4">
    <source>
        <dbReference type="ARBA" id="ARBA00022723"/>
    </source>
</evidence>
<dbReference type="SUPFAM" id="SSF56281">
    <property type="entry name" value="Metallo-hydrolase/oxidoreductase"/>
    <property type="match status" value="1"/>
</dbReference>
<feature type="domain" description="Metallo-beta-lactamase" evidence="8">
    <location>
        <begin position="14"/>
        <end position="172"/>
    </location>
</feature>
<dbReference type="EMBL" id="BBIO01000003">
    <property type="protein sequence ID" value="GAK44429.1"/>
    <property type="molecule type" value="Genomic_DNA"/>
</dbReference>
<comment type="similarity">
    <text evidence="3 7">Belongs to the metallo-beta-lactamase superfamily. Glyoxalase II family.</text>
</comment>
<comment type="pathway">
    <text evidence="2 7">Secondary metabolite metabolism; methylglyoxal degradation; (R)-lactate from methylglyoxal: step 2/2.</text>
</comment>
<dbReference type="InterPro" id="IPR036866">
    <property type="entry name" value="RibonucZ/Hydroxyglut_hydro"/>
</dbReference>
<dbReference type="PANTHER" id="PTHR43705:SF1">
    <property type="entry name" value="HYDROXYACYLGLUTATHIONE HYDROLASE GLOB"/>
    <property type="match status" value="1"/>
</dbReference>
<dbReference type="HAMAP" id="MF_01374">
    <property type="entry name" value="Glyoxalase_2"/>
    <property type="match status" value="1"/>
</dbReference>
<comment type="subunit">
    <text evidence="7">Monomer.</text>
</comment>
<dbReference type="Pfam" id="PF16123">
    <property type="entry name" value="HAGH_C"/>
    <property type="match status" value="1"/>
</dbReference>
<organism evidence="9 10">
    <name type="scientific">Tepidicaulis marinus</name>
    <dbReference type="NCBI Taxonomy" id="1333998"/>
    <lineage>
        <taxon>Bacteria</taxon>
        <taxon>Pseudomonadati</taxon>
        <taxon>Pseudomonadota</taxon>
        <taxon>Alphaproteobacteria</taxon>
        <taxon>Hyphomicrobiales</taxon>
        <taxon>Parvibaculaceae</taxon>
        <taxon>Tepidicaulis</taxon>
    </lineage>
</organism>
<dbReference type="PIRSF" id="PIRSF005457">
    <property type="entry name" value="Glx"/>
    <property type="match status" value="1"/>
</dbReference>
<keyword evidence="4 7" id="KW-0479">Metal-binding</keyword>
<sequence length="256" mass="27794">MSKLIVHQFPCLSDNYGYLLHDPETGATGAIDTPEVAPILKALEEKGWTLTHILNTHHHFDHAGGNLELKEKTGCTIIGPKGEAPRIPGIDIALGDGDICEFGSRKAQVLEVGGHTLGHIAYYFPQDGIAFVGDTLFALGCGRIFEGTAEQMWGSLQKLMGLPDETVVYCAHEYTQANARFAATIEPANEALQARIKEIDAKRAEGKPTVPTTIGLEKATNPFLRPMSEEVQKTLNLVGAPLVDVFAETRARKDSF</sequence>
<feature type="binding site" evidence="7">
    <location>
        <position position="59"/>
    </location>
    <ligand>
        <name>Zn(2+)</name>
        <dbReference type="ChEBI" id="CHEBI:29105"/>
        <label>1</label>
    </ligand>
</feature>
<dbReference type="InterPro" id="IPR032282">
    <property type="entry name" value="HAGH_C"/>
</dbReference>
<feature type="binding site" evidence="7">
    <location>
        <position position="61"/>
    </location>
    <ligand>
        <name>Zn(2+)</name>
        <dbReference type="ChEBI" id="CHEBI:29105"/>
        <label>2</label>
    </ligand>
</feature>
<keyword evidence="6 7" id="KW-0862">Zinc</keyword>
<gene>
    <name evidence="7" type="primary">gloB</name>
    <name evidence="9" type="ORF">M2A_0928</name>
</gene>
<feature type="binding site" evidence="7">
    <location>
        <position position="134"/>
    </location>
    <ligand>
        <name>Zn(2+)</name>
        <dbReference type="ChEBI" id="CHEBI:29105"/>
        <label>1</label>
    </ligand>
</feature>
<keyword evidence="10" id="KW-1185">Reference proteome</keyword>
<dbReference type="GO" id="GO:0046872">
    <property type="term" value="F:metal ion binding"/>
    <property type="evidence" value="ECO:0007669"/>
    <property type="project" value="UniProtKB-KW"/>
</dbReference>
<comment type="catalytic activity">
    <reaction evidence="1 7">
        <text>an S-(2-hydroxyacyl)glutathione + H2O = a 2-hydroxy carboxylate + glutathione + H(+)</text>
        <dbReference type="Rhea" id="RHEA:21864"/>
        <dbReference type="ChEBI" id="CHEBI:15377"/>
        <dbReference type="ChEBI" id="CHEBI:15378"/>
        <dbReference type="ChEBI" id="CHEBI:57925"/>
        <dbReference type="ChEBI" id="CHEBI:58896"/>
        <dbReference type="ChEBI" id="CHEBI:71261"/>
        <dbReference type="EC" id="3.1.2.6"/>
    </reaction>
</comment>
<dbReference type="Pfam" id="PF00753">
    <property type="entry name" value="Lactamase_B"/>
    <property type="match status" value="1"/>
</dbReference>
<keyword evidence="5 7" id="KW-0378">Hydrolase</keyword>
<dbReference type="GO" id="GO:0019243">
    <property type="term" value="P:methylglyoxal catabolic process to D-lactate via S-lactoyl-glutathione"/>
    <property type="evidence" value="ECO:0007669"/>
    <property type="project" value="UniProtKB-UniRule"/>
</dbReference>
<evidence type="ECO:0000256" key="6">
    <source>
        <dbReference type="ARBA" id="ARBA00022833"/>
    </source>
</evidence>
<evidence type="ECO:0000256" key="1">
    <source>
        <dbReference type="ARBA" id="ARBA00001623"/>
    </source>
</evidence>
<dbReference type="InterPro" id="IPR050110">
    <property type="entry name" value="Glyoxalase_II_hydrolase"/>
</dbReference>
<dbReference type="AlphaFoldDB" id="A0A081B8R1"/>
<evidence type="ECO:0000256" key="5">
    <source>
        <dbReference type="ARBA" id="ARBA00022801"/>
    </source>
</evidence>
<dbReference type="UniPathway" id="UPA00619">
    <property type="reaction ID" value="UER00676"/>
</dbReference>
<comment type="cofactor">
    <cofactor evidence="7">
        <name>Zn(2+)</name>
        <dbReference type="ChEBI" id="CHEBI:29105"/>
    </cofactor>
    <text evidence="7">Binds 2 Zn(2+) ions per subunit.</text>
</comment>
<dbReference type="InterPro" id="IPR001279">
    <property type="entry name" value="Metallo-B-lactamas"/>
</dbReference>
<dbReference type="EC" id="3.1.2.6" evidence="7"/>
<proteinExistence type="inferred from homology"/>
<protein>
    <recommendedName>
        <fullName evidence="7">Hydroxyacylglutathione hydrolase</fullName>
        <ecNumber evidence="7">3.1.2.6</ecNumber>
    </recommendedName>
    <alternativeName>
        <fullName evidence="7">Glyoxalase II</fullName>
        <shortName evidence="7">Glx II</shortName>
    </alternativeName>
</protein>
<dbReference type="GO" id="GO:0004416">
    <property type="term" value="F:hydroxyacylglutathione hydrolase activity"/>
    <property type="evidence" value="ECO:0007669"/>
    <property type="project" value="UniProtKB-UniRule"/>
</dbReference>
<evidence type="ECO:0000256" key="7">
    <source>
        <dbReference type="HAMAP-Rule" id="MF_01374"/>
    </source>
</evidence>
<evidence type="ECO:0000256" key="2">
    <source>
        <dbReference type="ARBA" id="ARBA00004963"/>
    </source>
</evidence>
<dbReference type="InterPro" id="IPR017782">
    <property type="entry name" value="Hydroxyacylglutathione_Hdrlase"/>
</dbReference>
<accession>A0A081B8R1</accession>
<feature type="binding site" evidence="7">
    <location>
        <position position="57"/>
    </location>
    <ligand>
        <name>Zn(2+)</name>
        <dbReference type="ChEBI" id="CHEBI:29105"/>
        <label>1</label>
    </ligand>
</feature>
<comment type="caution">
    <text evidence="9">The sequence shown here is derived from an EMBL/GenBank/DDBJ whole genome shotgun (WGS) entry which is preliminary data.</text>
</comment>
<evidence type="ECO:0000259" key="8">
    <source>
        <dbReference type="SMART" id="SM00849"/>
    </source>
</evidence>